<name>A0A2T1C2C9_9CYAN</name>
<dbReference type="Proteomes" id="UP000238762">
    <property type="component" value="Unassembled WGS sequence"/>
</dbReference>
<sequence>MYIVNTNGQEIRAKAAVGCYHDMKGIFIESRSGRKDIENARNPDYYEGLNIIITRLIASNCTKLDIWVASTEMQNCDLKECKVVQEGRDAYYINSSLNPEEVRKDICKKQAAIKQNKNSKGGNPTKKLFIRVEGDDNVCRSLILGMNHVFEISNDDVNNYEDIDLNEDKRISILVAIKARRGQNSFRKELMKAYGGKCAITGCAVEGVLEAAHIAPYKGEHTNIVSNGLLLRTDIHTLFDLGLIKVDTNYKIIVSSELSDSEYWQYNNIKLNIIPILQSDCPSVKALTSRLTA</sequence>
<organism evidence="2 3">
    <name type="scientific">Merismopedia glauca CCAP 1448/3</name>
    <dbReference type="NCBI Taxonomy" id="1296344"/>
    <lineage>
        <taxon>Bacteria</taxon>
        <taxon>Bacillati</taxon>
        <taxon>Cyanobacteriota</taxon>
        <taxon>Cyanophyceae</taxon>
        <taxon>Synechococcales</taxon>
        <taxon>Merismopediaceae</taxon>
        <taxon>Merismopedia</taxon>
    </lineage>
</organism>
<comment type="caution">
    <text evidence="2">The sequence shown here is derived from an EMBL/GenBank/DDBJ whole genome shotgun (WGS) entry which is preliminary data.</text>
</comment>
<feature type="domain" description="HNH nuclease" evidence="1">
    <location>
        <begin position="198"/>
        <end position="246"/>
    </location>
</feature>
<evidence type="ECO:0000313" key="2">
    <source>
        <dbReference type="EMBL" id="PSB02402.1"/>
    </source>
</evidence>
<dbReference type="Pfam" id="PF13391">
    <property type="entry name" value="HNH_2"/>
    <property type="match status" value="1"/>
</dbReference>
<evidence type="ECO:0000313" key="3">
    <source>
        <dbReference type="Proteomes" id="UP000238762"/>
    </source>
</evidence>
<evidence type="ECO:0000259" key="1">
    <source>
        <dbReference type="Pfam" id="PF13391"/>
    </source>
</evidence>
<dbReference type="InterPro" id="IPR003615">
    <property type="entry name" value="HNH_nuc"/>
</dbReference>
<dbReference type="AlphaFoldDB" id="A0A2T1C2C9"/>
<reference evidence="2 3" key="2">
    <citation type="submission" date="2018-03" db="EMBL/GenBank/DDBJ databases">
        <title>The ancient ancestry and fast evolution of plastids.</title>
        <authorList>
            <person name="Moore K.R."/>
            <person name="Magnabosco C."/>
            <person name="Momper L."/>
            <person name="Gold D.A."/>
            <person name="Bosak T."/>
            <person name="Fournier G.P."/>
        </authorList>
    </citation>
    <scope>NUCLEOTIDE SEQUENCE [LARGE SCALE GENOMIC DNA]</scope>
    <source>
        <strain evidence="2 3">CCAP 1448/3</strain>
    </source>
</reference>
<keyword evidence="3" id="KW-1185">Reference proteome</keyword>
<proteinExistence type="predicted"/>
<dbReference type="EMBL" id="PVWJ01000061">
    <property type="protein sequence ID" value="PSB02402.1"/>
    <property type="molecule type" value="Genomic_DNA"/>
</dbReference>
<accession>A0A2T1C2C9</accession>
<dbReference type="OrthoDB" id="5678128at2"/>
<gene>
    <name evidence="2" type="ORF">C7B64_13240</name>
</gene>
<reference evidence="2 3" key="1">
    <citation type="submission" date="2018-02" db="EMBL/GenBank/DDBJ databases">
        <authorList>
            <person name="Cohen D.B."/>
            <person name="Kent A.D."/>
        </authorList>
    </citation>
    <scope>NUCLEOTIDE SEQUENCE [LARGE SCALE GENOMIC DNA]</scope>
    <source>
        <strain evidence="2 3">CCAP 1448/3</strain>
    </source>
</reference>
<protein>
    <recommendedName>
        <fullName evidence="1">HNH nuclease domain-containing protein</fullName>
    </recommendedName>
</protein>